<organism evidence="8 9">
    <name type="scientific">Chitinophaga arvensicola</name>
    <dbReference type="NCBI Taxonomy" id="29529"/>
    <lineage>
        <taxon>Bacteria</taxon>
        <taxon>Pseudomonadati</taxon>
        <taxon>Bacteroidota</taxon>
        <taxon>Chitinophagia</taxon>
        <taxon>Chitinophagales</taxon>
        <taxon>Chitinophagaceae</taxon>
        <taxon>Chitinophaga</taxon>
    </lineage>
</organism>
<evidence type="ECO:0000259" key="6">
    <source>
        <dbReference type="Pfam" id="PF02836"/>
    </source>
</evidence>
<dbReference type="AlphaFoldDB" id="A0A1I0QXX2"/>
<keyword evidence="9" id="KW-1185">Reference proteome</keyword>
<dbReference type="InterPro" id="IPR006102">
    <property type="entry name" value="Ig-like_GH2"/>
</dbReference>
<evidence type="ECO:0000256" key="4">
    <source>
        <dbReference type="SAM" id="SignalP"/>
    </source>
</evidence>
<evidence type="ECO:0000313" key="8">
    <source>
        <dbReference type="EMBL" id="SEW32589.1"/>
    </source>
</evidence>
<dbReference type="InterPro" id="IPR013783">
    <property type="entry name" value="Ig-like_fold"/>
</dbReference>
<dbReference type="Proteomes" id="UP000199310">
    <property type="component" value="Unassembled WGS sequence"/>
</dbReference>
<dbReference type="SUPFAM" id="SSF49303">
    <property type="entry name" value="beta-Galactosidase/glucuronidase domain"/>
    <property type="match status" value="1"/>
</dbReference>
<evidence type="ECO:0000256" key="3">
    <source>
        <dbReference type="ARBA" id="ARBA00023295"/>
    </source>
</evidence>
<feature type="domain" description="Glycoside hydrolase family 2 immunoglobulin-like beta-sandwich" evidence="5">
    <location>
        <begin position="189"/>
        <end position="296"/>
    </location>
</feature>
<keyword evidence="4" id="KW-0732">Signal</keyword>
<dbReference type="PRINTS" id="PR00132">
    <property type="entry name" value="GLHYDRLASE2"/>
</dbReference>
<dbReference type="Pfam" id="PF00703">
    <property type="entry name" value="Glyco_hydro_2"/>
    <property type="match status" value="1"/>
</dbReference>
<dbReference type="InterPro" id="IPR051913">
    <property type="entry name" value="GH2_Domain-Containing"/>
</dbReference>
<dbReference type="GO" id="GO:0004553">
    <property type="term" value="F:hydrolase activity, hydrolyzing O-glycosyl compounds"/>
    <property type="evidence" value="ECO:0007669"/>
    <property type="project" value="InterPro"/>
</dbReference>
<evidence type="ECO:0000256" key="1">
    <source>
        <dbReference type="ARBA" id="ARBA00007401"/>
    </source>
</evidence>
<dbReference type="SUPFAM" id="SSF51445">
    <property type="entry name" value="(Trans)glycosidases"/>
    <property type="match status" value="1"/>
</dbReference>
<evidence type="ECO:0000313" key="9">
    <source>
        <dbReference type="Proteomes" id="UP000199310"/>
    </source>
</evidence>
<dbReference type="EMBL" id="FOJG01000001">
    <property type="protein sequence ID" value="SEW32589.1"/>
    <property type="molecule type" value="Genomic_DNA"/>
</dbReference>
<dbReference type="Pfam" id="PF02837">
    <property type="entry name" value="Glyco_hydro_2_N"/>
    <property type="match status" value="1"/>
</dbReference>
<dbReference type="PANTHER" id="PTHR42732">
    <property type="entry name" value="BETA-GALACTOSIDASE"/>
    <property type="match status" value="1"/>
</dbReference>
<feature type="signal peptide" evidence="4">
    <location>
        <begin position="1"/>
        <end position="18"/>
    </location>
</feature>
<keyword evidence="3" id="KW-0326">Glycosidase</keyword>
<feature type="domain" description="Glycosyl hydrolases family 2 sugar binding" evidence="7">
    <location>
        <begin position="43"/>
        <end position="186"/>
    </location>
</feature>
<accession>A0A1I0QXX2</accession>
<comment type="similarity">
    <text evidence="1">Belongs to the glycosyl hydrolase 2 family.</text>
</comment>
<reference evidence="9" key="1">
    <citation type="submission" date="2016-10" db="EMBL/GenBank/DDBJ databases">
        <authorList>
            <person name="Varghese N."/>
            <person name="Submissions S."/>
        </authorList>
    </citation>
    <scope>NUCLEOTIDE SEQUENCE [LARGE SCALE GENOMIC DNA]</scope>
    <source>
        <strain evidence="9">DSM 3695</strain>
    </source>
</reference>
<dbReference type="STRING" id="29529.SAMN04488122_1879"/>
<name>A0A1I0QXX2_9BACT</name>
<keyword evidence="2" id="KW-0378">Hydrolase</keyword>
<dbReference type="SUPFAM" id="SSF49785">
    <property type="entry name" value="Galactose-binding domain-like"/>
    <property type="match status" value="1"/>
</dbReference>
<dbReference type="Gene3D" id="2.60.120.260">
    <property type="entry name" value="Galactose-binding domain-like"/>
    <property type="match status" value="1"/>
</dbReference>
<dbReference type="InterPro" id="IPR017853">
    <property type="entry name" value="GH"/>
</dbReference>
<dbReference type="Gene3D" id="2.60.40.10">
    <property type="entry name" value="Immunoglobulins"/>
    <property type="match status" value="1"/>
</dbReference>
<gene>
    <name evidence="8" type="ORF">SAMN04488122_1879</name>
</gene>
<feature type="chain" id="PRO_5011646487" evidence="4">
    <location>
        <begin position="19"/>
        <end position="661"/>
    </location>
</feature>
<protein>
    <submittedName>
        <fullName evidence="8">Beta-glucuronidase</fullName>
    </submittedName>
</protein>
<evidence type="ECO:0000259" key="5">
    <source>
        <dbReference type="Pfam" id="PF00703"/>
    </source>
</evidence>
<dbReference type="InterPro" id="IPR006104">
    <property type="entry name" value="Glyco_hydro_2_N"/>
</dbReference>
<evidence type="ECO:0000256" key="2">
    <source>
        <dbReference type="ARBA" id="ARBA00022801"/>
    </source>
</evidence>
<sequence length="661" mass="74157">MKGTLFCLLLALPCLVLGQHRTDNSLNSEWKFATDPVKVGEKEHWQDTAFSTRYFDKVKVPHCFSTDPRYFFYTGTAWYVKQFAAANPGDNHVFLKFDAVFYKSKVWLNGVLLGTHEGGYTPFEFDVTTLLKSNNTLALQVDNTWDTTTIPGAKTAGPNSSSNQGLLYPWINYGGITRPVHLITRPATYISNTKIIATPDLVKGDASIRIKAFIRNNGAVAATSAVNATIYRNGTKTNIRFKPQSVKVEPGSIVPVELTGTLPASEVTLWSPDAPALYSANITSGKDTIATTFGIRKIEVSGTRLLLNGEPLKMGGCNRPLDYPGYGSMDPQEALEKDLVMIKSGGMELSRISHYPVSEALLDWADKNGMLLILEAGNWQMTTKQMDDTLMRSKFRSQMREMMERDWNHPSVFAYSVGNEFLSNTESGKSWVRDMGSYVKSLDDSRLVTFASMLLGNENLRKPEDEASHYVDFVSANIYWNHLKVLQHIHTLYPNKPVYVSEFGIRTDDVASEKDRINYLKKAMQDFRQCDYLIGASIWTFNDYFSRFPGTNPNGYRPWGLIAPDRTPRGMYTVWQEEFAPATIELLNKKDGRASIRVTARKDFPAYTMKDYRIKYNGHYIPLQTLHPGDSQVLDIDLAGGAADVALVKPGGFVILEKTLN</sequence>
<dbReference type="RefSeq" id="WP_177192096.1">
    <property type="nucleotide sequence ID" value="NZ_FOJG01000001.1"/>
</dbReference>
<feature type="domain" description="Glycoside hydrolase family 2 catalytic" evidence="6">
    <location>
        <begin position="298"/>
        <end position="542"/>
    </location>
</feature>
<dbReference type="InterPro" id="IPR006103">
    <property type="entry name" value="Glyco_hydro_2_cat"/>
</dbReference>
<dbReference type="PANTHER" id="PTHR42732:SF1">
    <property type="entry name" value="BETA-MANNOSIDASE"/>
    <property type="match status" value="1"/>
</dbReference>
<dbReference type="Gene3D" id="3.20.20.80">
    <property type="entry name" value="Glycosidases"/>
    <property type="match status" value="1"/>
</dbReference>
<dbReference type="InterPro" id="IPR008979">
    <property type="entry name" value="Galactose-bd-like_sf"/>
</dbReference>
<dbReference type="Pfam" id="PF02836">
    <property type="entry name" value="Glyco_hydro_2_C"/>
    <property type="match status" value="1"/>
</dbReference>
<dbReference type="InterPro" id="IPR006101">
    <property type="entry name" value="Glyco_hydro_2"/>
</dbReference>
<evidence type="ECO:0000259" key="7">
    <source>
        <dbReference type="Pfam" id="PF02837"/>
    </source>
</evidence>
<proteinExistence type="inferred from homology"/>
<dbReference type="GO" id="GO:0005975">
    <property type="term" value="P:carbohydrate metabolic process"/>
    <property type="evidence" value="ECO:0007669"/>
    <property type="project" value="InterPro"/>
</dbReference>
<dbReference type="InterPro" id="IPR036156">
    <property type="entry name" value="Beta-gal/glucu_dom_sf"/>
</dbReference>